<sequence>MKKQIIVLIAVLFSATCSYSQSCPFTSLKVYLIDDGTETNIRATPNGKIVLKLNHEQDYYTVELLALKKEWFKIKTIISIEANDINIPGDIGWIHRSVIGASTRKDVKLLDAPINGTFVGTIEQETGVSVLDVCSDWVKVEFNGSIGWIASEWLCGNPVTTCP</sequence>
<feature type="chain" id="PRO_5022741233" description="SH3b domain-containing protein" evidence="1">
    <location>
        <begin position="23"/>
        <end position="163"/>
    </location>
</feature>
<dbReference type="Pfam" id="PF08239">
    <property type="entry name" value="SH3_3"/>
    <property type="match status" value="1"/>
</dbReference>
<evidence type="ECO:0000313" key="4">
    <source>
        <dbReference type="Proteomes" id="UP000306229"/>
    </source>
</evidence>
<dbReference type="Proteomes" id="UP000306229">
    <property type="component" value="Chromosome"/>
</dbReference>
<accession>A0A5B7TP62</accession>
<keyword evidence="4" id="KW-1185">Reference proteome</keyword>
<dbReference type="KEGG" id="fbe:FF125_06740"/>
<dbReference type="RefSeq" id="WP_138949043.1">
    <property type="nucleotide sequence ID" value="NZ_CP040749.1"/>
</dbReference>
<protein>
    <recommendedName>
        <fullName evidence="2">SH3b domain-containing protein</fullName>
    </recommendedName>
</protein>
<dbReference type="Gene3D" id="2.30.30.40">
    <property type="entry name" value="SH3 Domains"/>
    <property type="match status" value="1"/>
</dbReference>
<dbReference type="OrthoDB" id="1438994at2"/>
<name>A0A5B7TP62_9FLAO</name>
<feature type="signal peptide" evidence="1">
    <location>
        <begin position="1"/>
        <end position="22"/>
    </location>
</feature>
<proteinExistence type="predicted"/>
<keyword evidence="1" id="KW-0732">Signal</keyword>
<dbReference type="InterPro" id="IPR003646">
    <property type="entry name" value="SH3-like_bac-type"/>
</dbReference>
<evidence type="ECO:0000256" key="1">
    <source>
        <dbReference type="SAM" id="SignalP"/>
    </source>
</evidence>
<feature type="domain" description="SH3b" evidence="2">
    <location>
        <begin position="115"/>
        <end position="154"/>
    </location>
</feature>
<gene>
    <name evidence="3" type="ORF">FF125_06740</name>
</gene>
<evidence type="ECO:0000259" key="2">
    <source>
        <dbReference type="Pfam" id="PF08239"/>
    </source>
</evidence>
<evidence type="ECO:0000313" key="3">
    <source>
        <dbReference type="EMBL" id="QCX38138.1"/>
    </source>
</evidence>
<organism evidence="3 4">
    <name type="scientific">Aureibaculum algae</name>
    <dbReference type="NCBI Taxonomy" id="2584122"/>
    <lineage>
        <taxon>Bacteria</taxon>
        <taxon>Pseudomonadati</taxon>
        <taxon>Bacteroidota</taxon>
        <taxon>Flavobacteriia</taxon>
        <taxon>Flavobacteriales</taxon>
        <taxon>Flavobacteriaceae</taxon>
        <taxon>Aureibaculum</taxon>
    </lineage>
</organism>
<dbReference type="EMBL" id="CP040749">
    <property type="protein sequence ID" value="QCX38138.1"/>
    <property type="molecule type" value="Genomic_DNA"/>
</dbReference>
<dbReference type="AlphaFoldDB" id="A0A5B7TP62"/>
<reference evidence="3 4" key="1">
    <citation type="submission" date="2019-05" db="EMBL/GenBank/DDBJ databases">
        <title>Algicella ahnfeltiae gen. nov., sp. nov., a novel marine bacterium of the family Flavobacteriaceae isolated from a red alga.</title>
        <authorList>
            <person name="Nedashkovskaya O.I."/>
            <person name="Kukhlevskiy A.D."/>
            <person name="Kim S.-G."/>
            <person name="Zhukova N.V."/>
            <person name="Mikhailov V.V."/>
        </authorList>
    </citation>
    <scope>NUCLEOTIDE SEQUENCE [LARGE SCALE GENOMIC DNA]</scope>
    <source>
        <strain evidence="3 4">10Alg115</strain>
    </source>
</reference>